<evidence type="ECO:0000313" key="4">
    <source>
        <dbReference type="Proteomes" id="UP000608345"/>
    </source>
</evidence>
<reference evidence="3" key="2">
    <citation type="submission" date="2020-09" db="EMBL/GenBank/DDBJ databases">
        <authorList>
            <person name="Sun Q."/>
            <person name="Kim S."/>
        </authorList>
    </citation>
    <scope>NUCLEOTIDE SEQUENCE</scope>
    <source>
        <strain evidence="3">KCTC 23732</strain>
    </source>
</reference>
<evidence type="ECO:0000313" key="3">
    <source>
        <dbReference type="EMBL" id="GGW85907.1"/>
    </source>
</evidence>
<evidence type="ECO:0000259" key="2">
    <source>
        <dbReference type="PROSITE" id="PS51208"/>
    </source>
</evidence>
<accession>A0A918MZ64</accession>
<comment type="caution">
    <text evidence="3">The sequence shown here is derived from an EMBL/GenBank/DDBJ whole genome shotgun (WGS) entry which is preliminary data.</text>
</comment>
<dbReference type="SMART" id="SM00869">
    <property type="entry name" value="Autotransporter"/>
    <property type="match status" value="1"/>
</dbReference>
<dbReference type="SUPFAM" id="SSF103515">
    <property type="entry name" value="Autotransporter"/>
    <property type="match status" value="1"/>
</dbReference>
<dbReference type="Proteomes" id="UP000608345">
    <property type="component" value="Unassembled WGS sequence"/>
</dbReference>
<organism evidence="3 4">
    <name type="scientific">Advenella faeciporci</name>
    <dbReference type="NCBI Taxonomy" id="797535"/>
    <lineage>
        <taxon>Bacteria</taxon>
        <taxon>Pseudomonadati</taxon>
        <taxon>Pseudomonadota</taxon>
        <taxon>Betaproteobacteria</taxon>
        <taxon>Burkholderiales</taxon>
        <taxon>Alcaligenaceae</taxon>
    </lineage>
</organism>
<dbReference type="InterPro" id="IPR036709">
    <property type="entry name" value="Autotransporte_beta_dom_sf"/>
</dbReference>
<proteinExistence type="predicted"/>
<feature type="region of interest" description="Disordered" evidence="1">
    <location>
        <begin position="69"/>
        <end position="95"/>
    </location>
</feature>
<evidence type="ECO:0000256" key="1">
    <source>
        <dbReference type="SAM" id="MobiDB-lite"/>
    </source>
</evidence>
<feature type="region of interest" description="Disordered" evidence="1">
    <location>
        <begin position="1028"/>
        <end position="1062"/>
    </location>
</feature>
<feature type="compositionally biased region" description="Gly residues" evidence="1">
    <location>
        <begin position="1050"/>
        <end position="1059"/>
    </location>
</feature>
<name>A0A918MZ64_9BURK</name>
<feature type="compositionally biased region" description="Basic and acidic residues" evidence="1">
    <location>
        <begin position="71"/>
        <end position="81"/>
    </location>
</feature>
<dbReference type="PROSITE" id="PS51208">
    <property type="entry name" value="AUTOTRANSPORTER"/>
    <property type="match status" value="1"/>
</dbReference>
<dbReference type="EMBL" id="BMYS01000008">
    <property type="protein sequence ID" value="GGW85907.1"/>
    <property type="molecule type" value="Genomic_DNA"/>
</dbReference>
<gene>
    <name evidence="3" type="ORF">GCM10011450_14910</name>
</gene>
<reference evidence="3" key="1">
    <citation type="journal article" date="2014" name="Int. J. Syst. Evol. Microbiol.">
        <title>Complete genome sequence of Corynebacterium casei LMG S-19264T (=DSM 44701T), isolated from a smear-ripened cheese.</title>
        <authorList>
            <consortium name="US DOE Joint Genome Institute (JGI-PGF)"/>
            <person name="Walter F."/>
            <person name="Albersmeier A."/>
            <person name="Kalinowski J."/>
            <person name="Ruckert C."/>
        </authorList>
    </citation>
    <scope>NUCLEOTIDE SEQUENCE</scope>
    <source>
        <strain evidence="3">KCTC 23732</strain>
    </source>
</reference>
<sequence length="2495" mass="248373">MNRLFSMPAESSVKTESTFIFKIKPIAVVIQLAFAGGMMASEAQAQSCLDSACTIAGNYTSGIDLSQFAGKDGRQDNDPNVRKGKPGSPVSLETSGATVITQRNGTPALLINTRGGNGAPQSTEVIRHGGAGANAGSVNVNLNHDITLSSAGKGLVINAKGGHAAGASLDNNRTPGGAGANVTVNQATTSRFTANSRPDLATAGMAKEVIDIDASGGHGVNGISGAFTVEDGSDGGKGGNVMLNMPGQLVMQSDHASLIRIISNGGNGGNVSNATSLASHRAGYAGDGGDQKVNLGQAYQAGELISHASGAAAIAMSSQGGNGGNAQKGSFGARLASNGGKGGQLTLDLKNINIKTSQAQNSAIALESIGGVGGGPGDGANKNVKLRGDGGAGGALAVTTDASTRIQTAGQNSDGIYAASLGGGGSRGHNGAITSTNGAQGGKGGDIVINNQAFISTLGKGAQAIYAESSGGSSGDGGGAAINFIARGSSGGRAGLGGNVTVNQQGGILETAGDDSHVIVAQSIGGTRGEMVDADFTADNTQKVYALGGVNGAPDDGNASTGRVTVNNQGSLLSKGNHASAVIAQSIGGGGGMGGSSFGFVAIGGTAGASGNGGTVNVTNRGLMATEGEFSPTIIAQSIGGGGGLGGKASSALVGLPNIVIGGKAGKGGAGGAVNIQNHGGLFSLGDHSAAIVASSIGGGGGMGGSAQGVGAFQVTNFVLGAEGGKGGNGGQVTVNNTHTVLTVGNNAQAILAKSIGGGGGMGGNASSVVGASLNNLTIGGKGGVAGKGGHVMLTNTGNLLTTGQESTALMAQSIGGGGGIGGSASALSIGGFPAGTSGEQVTSVIAIGGKGGNGNAGGLVQLDNRGMIRTTGNDASGVSLQSIGGGGGMGGGATASTIEIPRGNTLTLKVAIGGSGGNGNAGGEVNFKNSGSIQTAGQLSSGVSLQSIGGGGGDGAVGSINGFVYSGNGAIDKATADKTRYELGASIGGKGGSGGLGGRIDFVNSGHILTYGDGSAAVLAQSIGGGGGNGGASHADSTQQGRGVKFELGGDGGKGNHGGHVELSNTGIIKTVGQLSTGIHAQSIGGGGGTGGSTGASASDAEKAMYDLNKEITDKTKQYQNVTDKYKEYVNKAIAKIVPQPAKEKKDESKKEAANKNFDVKISMGGKGGDGGNGGKVNVTNLNLIETTGDLSTVILAQSVGGGGGSGGSSQAIGTDAKATQVNLSMGGTGSGGGKGGEVTVNNRNTLKASGIGSHAIVAQSIGGGGGHAGSSTIKAGHTEENQINFALGGSGGRGGAGGTVKVINQHNIESTDGQAIIAQSIGGGGGTGGAVETTLKGDKDKNSKTTVALNIGGSGGTGGDGGLVDINHASQTLSSGALTGAVVLAQSIGGGGGSTGVTTINQESKAETSVNIAVGGQGGAGGRGGEVKVTNNGLIKSYQGSTMGIVAQSIGGGGGNANYVQSNGGQARQSLQMALGGQGGTAGTGGKVSIVQNANQAMQTTGSGILAQSIGGGGGVASMTVADAAAGSGFSLNLTLGGVRGAKDQANHGHGGQVNVQVQGAGIRTSGNSASAIIAQSIGGGGGVLDLGNQQLNRRSHLETLRLGGTRARGDGETVNVQLGANLSTQGRNSHGIVAQSIGGGGGILLADGLSLPANLRVGGEATIPHAKTVTVKLDKNASIVTSGDGSYGILAQSIGGGGGIAADTATLNLKYLSKSMPASRTGEASSKGGTVVVDVDGHISTSGRNAQGIFAQSLSQGGGLSAGGMGSQVSGSTGKAGEIKIKLGERSPASIRATGAGSIGIVAQTMDASDKRVEISLKNNSLIEAETGVYMIGGDKYSNLSLDRSRIHADTALLIKSSQDVNLTLTNGARISGNGKNNYILQEEGNPGNNKKTRILLEGGSEMSGSIRVNDKRKVTVDNYGGTVNLGPTWILGTGGDFYNRATALIGGSEIARTYFQGKFEMQKGGNLIVDADFVAKRNDVLTVAGEARFNGDSAMKVNARNLVPGASATIIDRSDKLYLDKNFTVNAMHGDLVTYLRDHVKVAGTNQLVIRPQGNFTGSAMFEELNEDQRSMAKYLQKTWDQEEAVNVAQRAVVTAGAQEEAPEAAPVNVNSRAMAVASVQEEAPANDNQRQLAETAQQAPAPGLARPNPASGNNLYALFGELDNVGTASVYQRVLDNLASDAIIAPASMMPMHNRQLINKMYSCDLGNGQAVQKDKTCLWVDGRYNESSLDRNADDFGYRMRSSIIQLGGEYQFNDNWSAGASIGFDHLNVNAKGIDLHTKGDTVVGGVFIKHTEGQRELAASLSTMYGSYDTRRVIDLPQSRYTANSKWKSWLHSLNLHAGYTFPWQQGYIKPSVDVSLQYQRNPAYKENGAGALNLNVARQSQWTVMISPQVEASQTYESGDYLVRPYASLGASWMSNKNWTSRMQLQGGSSTDWITMKSDLPNLVGNAKVGINVMHAKGVDVNLEYAHQWGKRYRSSTGWLKVGYKF</sequence>
<keyword evidence="4" id="KW-1185">Reference proteome</keyword>
<feature type="region of interest" description="Disordered" evidence="1">
    <location>
        <begin position="2124"/>
        <end position="2152"/>
    </location>
</feature>
<feature type="domain" description="Autotransporter" evidence="2">
    <location>
        <begin position="2217"/>
        <end position="2495"/>
    </location>
</feature>
<feature type="compositionally biased region" description="Polar residues" evidence="1">
    <location>
        <begin position="2131"/>
        <end position="2143"/>
    </location>
</feature>
<protein>
    <recommendedName>
        <fullName evidence="2">Autotransporter domain-containing protein</fullName>
    </recommendedName>
</protein>
<dbReference type="InterPro" id="IPR005546">
    <property type="entry name" value="Autotransporte_beta"/>
</dbReference>